<keyword evidence="6" id="KW-0472">Membrane</keyword>
<evidence type="ECO:0000256" key="2">
    <source>
        <dbReference type="ARBA" id="ARBA00010992"/>
    </source>
</evidence>
<evidence type="ECO:0000256" key="7">
    <source>
        <dbReference type="ARBA" id="ARBA00044504"/>
    </source>
</evidence>
<evidence type="ECO:0000313" key="10">
    <source>
        <dbReference type="Proteomes" id="UP001152561"/>
    </source>
</evidence>
<dbReference type="Proteomes" id="UP001152561">
    <property type="component" value="Unassembled WGS sequence"/>
</dbReference>
<keyword evidence="5" id="KW-1133">Transmembrane helix</keyword>
<proteinExistence type="inferred from homology"/>
<keyword evidence="10" id="KW-1185">Reference proteome</keyword>
<dbReference type="Gene3D" id="1.20.1250.20">
    <property type="entry name" value="MFS general substrate transporter like domains"/>
    <property type="match status" value="1"/>
</dbReference>
<dbReference type="InterPro" id="IPR005828">
    <property type="entry name" value="MFS_sugar_transport-like"/>
</dbReference>
<protein>
    <submittedName>
        <fullName evidence="9">Uncharacterized protein</fullName>
    </submittedName>
</protein>
<dbReference type="InterPro" id="IPR036259">
    <property type="entry name" value="MFS_trans_sf"/>
</dbReference>
<evidence type="ECO:0000256" key="6">
    <source>
        <dbReference type="ARBA" id="ARBA00023136"/>
    </source>
</evidence>
<dbReference type="Pfam" id="PF00083">
    <property type="entry name" value="Sugar_tr"/>
    <property type="match status" value="1"/>
</dbReference>
<accession>A0A9Q1MI41</accession>
<comment type="caution">
    <text evidence="9">The sequence shown here is derived from an EMBL/GenBank/DDBJ whole genome shotgun (WGS) entry which is preliminary data.</text>
</comment>
<feature type="compositionally biased region" description="Basic and acidic residues" evidence="8">
    <location>
        <begin position="20"/>
        <end position="39"/>
    </location>
</feature>
<dbReference type="PANTHER" id="PTHR23500">
    <property type="entry name" value="SOLUTE CARRIER FAMILY 2, FACILITATED GLUCOSE TRANSPORTER"/>
    <property type="match status" value="1"/>
</dbReference>
<dbReference type="AlphaFoldDB" id="A0A9Q1MI41"/>
<dbReference type="OrthoDB" id="1937911at2759"/>
<dbReference type="PANTHER" id="PTHR23500:SF554">
    <property type="entry name" value="SUGAR TRANSPORT PROTEIN 8-LIKE"/>
    <property type="match status" value="1"/>
</dbReference>
<keyword evidence="3" id="KW-0813">Transport</keyword>
<evidence type="ECO:0000256" key="4">
    <source>
        <dbReference type="ARBA" id="ARBA00022692"/>
    </source>
</evidence>
<evidence type="ECO:0000256" key="8">
    <source>
        <dbReference type="SAM" id="MobiDB-lite"/>
    </source>
</evidence>
<evidence type="ECO:0000256" key="3">
    <source>
        <dbReference type="ARBA" id="ARBA00022448"/>
    </source>
</evidence>
<organism evidence="9 10">
    <name type="scientific">Anisodus acutangulus</name>
    <dbReference type="NCBI Taxonomy" id="402998"/>
    <lineage>
        <taxon>Eukaryota</taxon>
        <taxon>Viridiplantae</taxon>
        <taxon>Streptophyta</taxon>
        <taxon>Embryophyta</taxon>
        <taxon>Tracheophyta</taxon>
        <taxon>Spermatophyta</taxon>
        <taxon>Magnoliopsida</taxon>
        <taxon>eudicotyledons</taxon>
        <taxon>Gunneridae</taxon>
        <taxon>Pentapetalae</taxon>
        <taxon>asterids</taxon>
        <taxon>lamiids</taxon>
        <taxon>Solanales</taxon>
        <taxon>Solanaceae</taxon>
        <taxon>Solanoideae</taxon>
        <taxon>Hyoscyameae</taxon>
        <taxon>Anisodus</taxon>
    </lineage>
</organism>
<gene>
    <name evidence="9" type="ORF">K7X08_022670</name>
</gene>
<feature type="compositionally biased region" description="Basic and acidic residues" evidence="8">
    <location>
        <begin position="46"/>
        <end position="70"/>
    </location>
</feature>
<keyword evidence="4" id="KW-0812">Transmembrane</keyword>
<comment type="similarity">
    <text evidence="7">Belongs to the major facilitator superfamily. Phosphate:H(+) symporter (TC 2.A.1.9) family.</text>
</comment>
<evidence type="ECO:0000256" key="5">
    <source>
        <dbReference type="ARBA" id="ARBA00022989"/>
    </source>
</evidence>
<comment type="similarity">
    <text evidence="2">Belongs to the major facilitator superfamily. Sugar transporter (TC 2.A.1.1) family.</text>
</comment>
<reference evidence="10" key="1">
    <citation type="journal article" date="2023" name="Proc. Natl. Acad. Sci. U.S.A.">
        <title>Genomic and structural basis for evolution of tropane alkaloid biosynthesis.</title>
        <authorList>
            <person name="Wanga Y.-J."/>
            <person name="Taina T."/>
            <person name="Yua J.-Y."/>
            <person name="Lia J."/>
            <person name="Xua B."/>
            <person name="Chenc J."/>
            <person name="D'Auriad J.C."/>
            <person name="Huanga J.-P."/>
            <person name="Huanga S.-X."/>
        </authorList>
    </citation>
    <scope>NUCLEOTIDE SEQUENCE [LARGE SCALE GENOMIC DNA]</scope>
    <source>
        <strain evidence="10">cv. KIB-2019</strain>
    </source>
</reference>
<sequence>MVETHNAFQVLDEEEQGVGEAEKLSHAKEKQQQINKEEVQSSSSVKEVENIKDREERNKNPDKGTDKTNEEQIQGKIIMQESASTDMMEATSASSHTIEEVNNSEKNLQQRDVVQSKMEEEQYGDERKEQKSHQEILASEQIRHQQWLESVTRPCSRSTDTPASLIERAKDDQGKAALKKIRGVDDVEVEYKELIAARDEAKAVKHPFRNLMKAASVPPLVIAIILQVLQQFTGINAIMFNAPVLFQTMCFKRLSAVITGLVNVGSSFVSIYAVDKVEGENCSSKLVAKC</sequence>
<evidence type="ECO:0000256" key="1">
    <source>
        <dbReference type="ARBA" id="ARBA00004370"/>
    </source>
</evidence>
<dbReference type="GO" id="GO:0016020">
    <property type="term" value="C:membrane"/>
    <property type="evidence" value="ECO:0007669"/>
    <property type="project" value="UniProtKB-SubCell"/>
</dbReference>
<dbReference type="InterPro" id="IPR045262">
    <property type="entry name" value="STP/PLT_plant"/>
</dbReference>
<evidence type="ECO:0000313" key="9">
    <source>
        <dbReference type="EMBL" id="KAJ8560810.1"/>
    </source>
</evidence>
<dbReference type="EMBL" id="JAJAGQ010000006">
    <property type="protein sequence ID" value="KAJ8560810.1"/>
    <property type="molecule type" value="Genomic_DNA"/>
</dbReference>
<name>A0A9Q1MI41_9SOLA</name>
<dbReference type="GO" id="GO:0015144">
    <property type="term" value="F:carbohydrate transmembrane transporter activity"/>
    <property type="evidence" value="ECO:0007669"/>
    <property type="project" value="InterPro"/>
</dbReference>
<feature type="region of interest" description="Disordered" evidence="8">
    <location>
        <begin position="1"/>
        <end position="89"/>
    </location>
</feature>
<comment type="subcellular location">
    <subcellularLocation>
        <location evidence="1">Membrane</location>
    </subcellularLocation>
</comment>